<name>A0A0P7ZCK0_9EURY</name>
<evidence type="ECO:0000313" key="7">
    <source>
        <dbReference type="EMBL" id="KPQ42389.1"/>
    </source>
</evidence>
<dbReference type="Proteomes" id="UP000050360">
    <property type="component" value="Unassembled WGS sequence"/>
</dbReference>
<keyword evidence="5 6" id="KW-0472">Membrane</keyword>
<feature type="transmembrane region" description="Helical" evidence="6">
    <location>
        <begin position="12"/>
        <end position="30"/>
    </location>
</feature>
<evidence type="ECO:0000256" key="1">
    <source>
        <dbReference type="ARBA" id="ARBA00004651"/>
    </source>
</evidence>
<organism evidence="7 8">
    <name type="scientific">Candidatus Methanoperedens nitratireducens</name>
    <dbReference type="NCBI Taxonomy" id="1392998"/>
    <lineage>
        <taxon>Archaea</taxon>
        <taxon>Methanobacteriati</taxon>
        <taxon>Methanobacteriota</taxon>
        <taxon>Stenosarchaea group</taxon>
        <taxon>Methanomicrobia</taxon>
        <taxon>Methanosarcinales</taxon>
        <taxon>ANME-2 cluster</taxon>
        <taxon>Candidatus Methanoperedentaceae</taxon>
        <taxon>Candidatus Methanoperedens</taxon>
    </lineage>
</organism>
<dbReference type="GO" id="GO:0043190">
    <property type="term" value="C:ATP-binding cassette (ABC) transporter complex"/>
    <property type="evidence" value="ECO:0007669"/>
    <property type="project" value="InterPro"/>
</dbReference>
<evidence type="ECO:0000256" key="5">
    <source>
        <dbReference type="ARBA" id="ARBA00023136"/>
    </source>
</evidence>
<reference evidence="7 8" key="1">
    <citation type="submission" date="2015-09" db="EMBL/GenBank/DDBJ databases">
        <title>A metagenomics-based metabolic model of nitrate-dependent anaerobic oxidation of methane by Methanoperedens-like archaea.</title>
        <authorList>
            <person name="Arshad A."/>
            <person name="Speth D.R."/>
            <person name="De Graaf R.M."/>
            <person name="Op Den Camp H.J."/>
            <person name="Jetten M.S."/>
            <person name="Welte C.U."/>
        </authorList>
    </citation>
    <scope>NUCLEOTIDE SEQUENCE [LARGE SCALE GENOMIC DNA]</scope>
</reference>
<evidence type="ECO:0000256" key="6">
    <source>
        <dbReference type="SAM" id="Phobius"/>
    </source>
</evidence>
<dbReference type="GO" id="GO:0006824">
    <property type="term" value="P:cobalt ion transport"/>
    <property type="evidence" value="ECO:0007669"/>
    <property type="project" value="InterPro"/>
</dbReference>
<gene>
    <name evidence="7" type="primary">cbiQ</name>
    <name evidence="7" type="ORF">MPEBLZ_03106</name>
</gene>
<feature type="transmembrane region" description="Helical" evidence="6">
    <location>
        <begin position="92"/>
        <end position="110"/>
    </location>
</feature>
<dbReference type="PANTHER" id="PTHR34857:SF2">
    <property type="entry name" value="SLL0384 PROTEIN"/>
    <property type="match status" value="1"/>
</dbReference>
<evidence type="ECO:0000256" key="3">
    <source>
        <dbReference type="ARBA" id="ARBA00022692"/>
    </source>
</evidence>
<dbReference type="EMBL" id="LKCM01000237">
    <property type="protein sequence ID" value="KPQ42389.1"/>
    <property type="molecule type" value="Genomic_DNA"/>
</dbReference>
<sequence length="276" mass="31300">MFEWLTTDPLNGIIITITFFISVIIGRYLRKKRAAHGSKGKLVDPRIKILFLFILIISITLMEHWYFPIGITVICTLFALKSKILQNFSRKMIFPVILAFFIVVIQGLTYGTNKIYYGIPLYAEGLDSGLLIFARVTAAASLAILLLSNTPENEITETMRWYRVPGTMLDISSLMSRYIKAFSAEAKKMKWAQESRGGFSKRSGFSDKMHDVASITGALITRALVRAELVYRAMLSRGWKHDRSFTSHQPLNHNDLLMGFVFTSGIMILLGIDRML</sequence>
<dbReference type="InterPro" id="IPR012809">
    <property type="entry name" value="ECF_CbiQ"/>
</dbReference>
<protein>
    <submittedName>
        <fullName evidence="7">Cobalt transport protein</fullName>
    </submittedName>
</protein>
<comment type="subcellular location">
    <subcellularLocation>
        <location evidence="1">Cell membrane</location>
        <topology evidence="1">Multi-pass membrane protein</topology>
    </subcellularLocation>
</comment>
<accession>A0A0P7ZCK0</accession>
<keyword evidence="2" id="KW-1003">Cell membrane</keyword>
<dbReference type="CDD" id="cd16914">
    <property type="entry name" value="EcfT"/>
    <property type="match status" value="1"/>
</dbReference>
<evidence type="ECO:0000256" key="2">
    <source>
        <dbReference type="ARBA" id="ARBA00022475"/>
    </source>
</evidence>
<feature type="transmembrane region" description="Helical" evidence="6">
    <location>
        <begin position="256"/>
        <end position="272"/>
    </location>
</feature>
<comment type="caution">
    <text evidence="7">The sequence shown here is derived from an EMBL/GenBank/DDBJ whole genome shotgun (WGS) entry which is preliminary data.</text>
</comment>
<proteinExistence type="predicted"/>
<evidence type="ECO:0000313" key="8">
    <source>
        <dbReference type="Proteomes" id="UP000050360"/>
    </source>
</evidence>
<evidence type="ECO:0000256" key="4">
    <source>
        <dbReference type="ARBA" id="ARBA00022989"/>
    </source>
</evidence>
<dbReference type="Pfam" id="PF02361">
    <property type="entry name" value="CbiQ"/>
    <property type="match status" value="1"/>
</dbReference>
<dbReference type="AlphaFoldDB" id="A0A0P7ZCK0"/>
<dbReference type="PANTHER" id="PTHR34857">
    <property type="entry name" value="SLL0384 PROTEIN"/>
    <property type="match status" value="1"/>
</dbReference>
<dbReference type="NCBIfam" id="TIGR02454">
    <property type="entry name" value="ECF_T_CbiQ"/>
    <property type="match status" value="1"/>
</dbReference>
<dbReference type="InterPro" id="IPR003339">
    <property type="entry name" value="ABC/ECF_trnsptr_transmembrane"/>
</dbReference>
<keyword evidence="3 6" id="KW-0812">Transmembrane</keyword>
<keyword evidence="4 6" id="KW-1133">Transmembrane helix</keyword>
<dbReference type="InterPro" id="IPR051611">
    <property type="entry name" value="ECF_transporter_component"/>
</dbReference>